<dbReference type="AlphaFoldDB" id="A0A6G1LMB1"/>
<dbReference type="OrthoDB" id="10381272at2759"/>
<feature type="region of interest" description="Disordered" evidence="1">
    <location>
        <begin position="315"/>
        <end position="346"/>
    </location>
</feature>
<feature type="region of interest" description="Disordered" evidence="1">
    <location>
        <begin position="165"/>
        <end position="184"/>
    </location>
</feature>
<dbReference type="Proteomes" id="UP000799436">
    <property type="component" value="Unassembled WGS sequence"/>
</dbReference>
<proteinExistence type="predicted"/>
<dbReference type="EMBL" id="ML995809">
    <property type="protein sequence ID" value="KAF2774005.1"/>
    <property type="molecule type" value="Genomic_DNA"/>
</dbReference>
<keyword evidence="3" id="KW-1185">Reference proteome</keyword>
<reference evidence="2" key="1">
    <citation type="journal article" date="2020" name="Stud. Mycol.">
        <title>101 Dothideomycetes genomes: a test case for predicting lifestyles and emergence of pathogens.</title>
        <authorList>
            <person name="Haridas S."/>
            <person name="Albert R."/>
            <person name="Binder M."/>
            <person name="Bloem J."/>
            <person name="Labutti K."/>
            <person name="Salamov A."/>
            <person name="Andreopoulos B."/>
            <person name="Baker S."/>
            <person name="Barry K."/>
            <person name="Bills G."/>
            <person name="Bluhm B."/>
            <person name="Cannon C."/>
            <person name="Castanera R."/>
            <person name="Culley D."/>
            <person name="Daum C."/>
            <person name="Ezra D."/>
            <person name="Gonzalez J."/>
            <person name="Henrissat B."/>
            <person name="Kuo A."/>
            <person name="Liang C."/>
            <person name="Lipzen A."/>
            <person name="Lutzoni F."/>
            <person name="Magnuson J."/>
            <person name="Mondo S."/>
            <person name="Nolan M."/>
            <person name="Ohm R."/>
            <person name="Pangilinan J."/>
            <person name="Park H.-J."/>
            <person name="Ramirez L."/>
            <person name="Alfaro M."/>
            <person name="Sun H."/>
            <person name="Tritt A."/>
            <person name="Yoshinaga Y."/>
            <person name="Zwiers L.-H."/>
            <person name="Turgeon B."/>
            <person name="Goodwin S."/>
            <person name="Spatafora J."/>
            <person name="Crous P."/>
            <person name="Grigoriev I."/>
        </authorList>
    </citation>
    <scope>NUCLEOTIDE SEQUENCE</scope>
    <source>
        <strain evidence="2">CBS 116005</strain>
    </source>
</reference>
<sequence>MSTLASLARFTPHVVDIRLHVLKYQTSESRTRTASMASCPTTPVQSLTFKDSYFPPASALSDSTNAAIISSPKTPARIGHGNVCGDLHLLVPGGGVEDLLHVAHPLALSDIGHIGSKHLWRLSELLHALVARGPSQRPMAEMDLVARHDSWKLVDMLLRQRFEGYEPEPPENAGFRQDGGGDANKHASVGSMALVNGDGHHSRAAHILRSLPDEPALRMQKKAHLRQLCNKPESDTGSSTHHEICEADSDYEKRLRNHSAMEDERLAKLIFDSDVRQPAQSPSHLQVNGQNMLQRSTSAKLSGHRLQAVLASYDARHSTTRLSRTLSRSLPTKDNKRHTQPRQTRSFDLIKHPIGDKLLKHMKTTPPPVPPKDPWYLERVEKHGEHGKVVAELE</sequence>
<name>A0A6G1LMB1_9PEZI</name>
<feature type="compositionally biased region" description="Low complexity" evidence="1">
    <location>
        <begin position="320"/>
        <end position="330"/>
    </location>
</feature>
<gene>
    <name evidence="2" type="ORF">EJ03DRAFT_73770</name>
</gene>
<organism evidence="2 3">
    <name type="scientific">Teratosphaeria nubilosa</name>
    <dbReference type="NCBI Taxonomy" id="161662"/>
    <lineage>
        <taxon>Eukaryota</taxon>
        <taxon>Fungi</taxon>
        <taxon>Dikarya</taxon>
        <taxon>Ascomycota</taxon>
        <taxon>Pezizomycotina</taxon>
        <taxon>Dothideomycetes</taxon>
        <taxon>Dothideomycetidae</taxon>
        <taxon>Mycosphaerellales</taxon>
        <taxon>Teratosphaeriaceae</taxon>
        <taxon>Teratosphaeria</taxon>
    </lineage>
</organism>
<accession>A0A6G1LMB1</accession>
<protein>
    <submittedName>
        <fullName evidence="2">Uncharacterized protein</fullName>
    </submittedName>
</protein>
<evidence type="ECO:0000313" key="3">
    <source>
        <dbReference type="Proteomes" id="UP000799436"/>
    </source>
</evidence>
<evidence type="ECO:0000313" key="2">
    <source>
        <dbReference type="EMBL" id="KAF2774005.1"/>
    </source>
</evidence>
<evidence type="ECO:0000256" key="1">
    <source>
        <dbReference type="SAM" id="MobiDB-lite"/>
    </source>
</evidence>